<reference evidence="2" key="1">
    <citation type="journal article" date="2011" name="PLoS ONE">
        <title>Ralstonia syzygii, the Blood Disease Bacterium and some Asian R. solanacearum strains form a single genomic species despite divergent lifestyles.</title>
        <authorList>
            <person name="Remenant B."/>
            <person name="de Cambiaire J.C."/>
            <person name="Cellier G."/>
            <person name="Jacobs J.M."/>
            <person name="Mangenot S."/>
            <person name="Barbe V."/>
            <person name="Lajus A."/>
            <person name="Vallenet D."/>
            <person name="Medigue C."/>
            <person name="Fegan M."/>
            <person name="Allen C."/>
            <person name="Prior P."/>
        </authorList>
    </citation>
    <scope>NUCLEOTIDE SEQUENCE</scope>
    <source>
        <strain evidence="2">R24</strain>
    </source>
</reference>
<evidence type="ECO:0000256" key="1">
    <source>
        <dbReference type="SAM" id="Phobius"/>
    </source>
</evidence>
<evidence type="ECO:0008006" key="3">
    <source>
        <dbReference type="Google" id="ProtNLM"/>
    </source>
</evidence>
<feature type="transmembrane region" description="Helical" evidence="1">
    <location>
        <begin position="208"/>
        <end position="228"/>
    </location>
</feature>
<name>G3A244_9RALS</name>
<evidence type="ECO:0000313" key="2">
    <source>
        <dbReference type="EMBL" id="CCA85476.1"/>
    </source>
</evidence>
<dbReference type="RefSeq" id="WP_197333533.1">
    <property type="nucleotide sequence ID" value="NZ_CP115944.1"/>
</dbReference>
<gene>
    <name evidence="2" type="ORF">RALSY_20072</name>
</gene>
<feature type="transmembrane region" description="Helical" evidence="1">
    <location>
        <begin position="21"/>
        <end position="37"/>
    </location>
</feature>
<feature type="transmembrane region" description="Helical" evidence="1">
    <location>
        <begin position="337"/>
        <end position="355"/>
    </location>
</feature>
<dbReference type="EMBL" id="FR854087">
    <property type="protein sequence ID" value="CCA85476.1"/>
    <property type="molecule type" value="Genomic_DNA"/>
</dbReference>
<reference evidence="2" key="2">
    <citation type="submission" date="2011-04" db="EMBL/GenBank/DDBJ databases">
        <authorList>
            <person name="Genoscope - CEA"/>
        </authorList>
    </citation>
    <scope>NUCLEOTIDE SEQUENCE</scope>
    <source>
        <strain evidence="2">R24</strain>
    </source>
</reference>
<feature type="transmembrane region" description="Helical" evidence="1">
    <location>
        <begin position="305"/>
        <end position="325"/>
    </location>
</feature>
<feature type="transmembrane region" description="Helical" evidence="1">
    <location>
        <begin position="147"/>
        <end position="166"/>
    </location>
</feature>
<feature type="transmembrane region" description="Helical" evidence="1">
    <location>
        <begin position="240"/>
        <end position="268"/>
    </location>
</feature>
<protein>
    <recommendedName>
        <fullName evidence="3">Transmembrane protein</fullName>
    </recommendedName>
</protein>
<keyword evidence="1" id="KW-0812">Transmembrane</keyword>
<organism evidence="2">
    <name type="scientific">Ralstonia syzygii R24</name>
    <dbReference type="NCBI Taxonomy" id="907261"/>
    <lineage>
        <taxon>Bacteria</taxon>
        <taxon>Pseudomonadati</taxon>
        <taxon>Pseudomonadota</taxon>
        <taxon>Betaproteobacteria</taxon>
        <taxon>Burkholderiales</taxon>
        <taxon>Burkholderiaceae</taxon>
        <taxon>Ralstonia</taxon>
        <taxon>Ralstonia solanacearum species complex</taxon>
    </lineage>
</organism>
<feature type="transmembrane region" description="Helical" evidence="1">
    <location>
        <begin position="90"/>
        <end position="110"/>
    </location>
</feature>
<keyword evidence="1" id="KW-0472">Membrane</keyword>
<feature type="transmembrane region" description="Helical" evidence="1">
    <location>
        <begin position="362"/>
        <end position="381"/>
    </location>
</feature>
<dbReference type="AlphaFoldDB" id="G3A244"/>
<sequence>MHHNATAIGANNWKLSPTARAIMLAALFVGLLLWRSPNLLLHPRFWAEEGRFYYNVLQSGASPLTLVVRGNYQIITNLICYMATLVPAEWAAHVTTYCSLLVALWCIILFSRFSAESGWSLAISALVVAIFALCAQGYEVYLSSTNAQWLSALSLLFICITPWANLRGFRGALMYAWVVVCAFSGVPSSIMTPVFLMRRRIFPSAAHFRFGLILAVGTAIQAAIIVLCPHPGRSFSLTTLIVTASWFLQTVASPIFTAGWVNFIVWFLGWLKSGYAVALAYIMLSSIAAFALVGSYRASKEKSAVVTLALVWIFVPSIQIFGALGNPDDLISGSTQGRYFFIGVACFVTLLGIAVNRASSFVRLPALSLLVMALCAGIFQARHGSWQSPMLFGPSWNEQVAACDGHRPCKVQAWPGGADWTFELHRR</sequence>
<feature type="transmembrane region" description="Helical" evidence="1">
    <location>
        <begin position="173"/>
        <end position="196"/>
    </location>
</feature>
<keyword evidence="1" id="KW-1133">Transmembrane helix</keyword>
<feature type="transmembrane region" description="Helical" evidence="1">
    <location>
        <begin position="122"/>
        <end position="141"/>
    </location>
</feature>
<feature type="transmembrane region" description="Helical" evidence="1">
    <location>
        <begin position="274"/>
        <end position="293"/>
    </location>
</feature>
<proteinExistence type="predicted"/>
<accession>G3A244</accession>